<organism evidence="10 11">
    <name type="scientific">Microbacterium schleiferi</name>
    <dbReference type="NCBI Taxonomy" id="69362"/>
    <lineage>
        <taxon>Bacteria</taxon>
        <taxon>Bacillati</taxon>
        <taxon>Actinomycetota</taxon>
        <taxon>Actinomycetes</taxon>
        <taxon>Micrococcales</taxon>
        <taxon>Microbacteriaceae</taxon>
        <taxon>Microbacterium</taxon>
    </lineage>
</organism>
<evidence type="ECO:0000313" key="11">
    <source>
        <dbReference type="Proteomes" id="UP001351900"/>
    </source>
</evidence>
<keyword evidence="4 8" id="KW-0812">Transmembrane</keyword>
<feature type="transmembrane region" description="Helical" evidence="8">
    <location>
        <begin position="236"/>
        <end position="257"/>
    </location>
</feature>
<feature type="transmembrane region" description="Helical" evidence="8">
    <location>
        <begin position="368"/>
        <end position="385"/>
    </location>
</feature>
<dbReference type="InterPro" id="IPR011701">
    <property type="entry name" value="MFS"/>
</dbReference>
<dbReference type="Gene3D" id="1.20.1250.20">
    <property type="entry name" value="MFS general substrate transporter like domains"/>
    <property type="match status" value="1"/>
</dbReference>
<evidence type="ECO:0000256" key="8">
    <source>
        <dbReference type="SAM" id="Phobius"/>
    </source>
</evidence>
<evidence type="ECO:0000259" key="9">
    <source>
        <dbReference type="PROSITE" id="PS50850"/>
    </source>
</evidence>
<comment type="subcellular location">
    <subcellularLocation>
        <location evidence="1">Cell membrane</location>
        <topology evidence="1">Multi-pass membrane protein</topology>
    </subcellularLocation>
</comment>
<dbReference type="CDD" id="cd17321">
    <property type="entry name" value="MFS_MMR_MDR_like"/>
    <property type="match status" value="1"/>
</dbReference>
<comment type="caution">
    <text evidence="10">The sequence shown here is derived from an EMBL/GenBank/DDBJ whole genome shotgun (WGS) entry which is preliminary data.</text>
</comment>
<feature type="transmembrane region" description="Helical" evidence="8">
    <location>
        <begin position="116"/>
        <end position="137"/>
    </location>
</feature>
<dbReference type="InterPro" id="IPR020846">
    <property type="entry name" value="MFS_dom"/>
</dbReference>
<accession>A0ABU7V617</accession>
<gene>
    <name evidence="10" type="ORF">V2V91_08320</name>
</gene>
<feature type="transmembrane region" description="Helical" evidence="8">
    <location>
        <begin position="343"/>
        <end position="362"/>
    </location>
</feature>
<dbReference type="PROSITE" id="PS50850">
    <property type="entry name" value="MFS"/>
    <property type="match status" value="1"/>
</dbReference>
<dbReference type="PANTHER" id="PTHR42718">
    <property type="entry name" value="MAJOR FACILITATOR SUPERFAMILY MULTIDRUG TRANSPORTER MFSC"/>
    <property type="match status" value="1"/>
</dbReference>
<evidence type="ECO:0000256" key="2">
    <source>
        <dbReference type="ARBA" id="ARBA00022448"/>
    </source>
</evidence>
<feature type="transmembrane region" description="Helical" evidence="8">
    <location>
        <begin position="312"/>
        <end position="336"/>
    </location>
</feature>
<dbReference type="SUPFAM" id="SSF103473">
    <property type="entry name" value="MFS general substrate transporter"/>
    <property type="match status" value="1"/>
</dbReference>
<dbReference type="InterPro" id="IPR036259">
    <property type="entry name" value="MFS_trans_sf"/>
</dbReference>
<feature type="transmembrane region" description="Helical" evidence="8">
    <location>
        <begin position="149"/>
        <end position="172"/>
    </location>
</feature>
<dbReference type="Proteomes" id="UP001351900">
    <property type="component" value="Unassembled WGS sequence"/>
</dbReference>
<feature type="region of interest" description="Disordered" evidence="7">
    <location>
        <begin position="513"/>
        <end position="536"/>
    </location>
</feature>
<dbReference type="EMBL" id="JAZHOV010000004">
    <property type="protein sequence ID" value="MEF2255139.1"/>
    <property type="molecule type" value="Genomic_DNA"/>
</dbReference>
<keyword evidence="6 8" id="KW-0472">Membrane</keyword>
<feature type="transmembrane region" description="Helical" evidence="8">
    <location>
        <begin position="278"/>
        <end position="300"/>
    </location>
</feature>
<dbReference type="PANTHER" id="PTHR42718:SF47">
    <property type="entry name" value="METHYL VIOLOGEN RESISTANCE PROTEIN SMVA"/>
    <property type="match status" value="1"/>
</dbReference>
<keyword evidence="2" id="KW-0813">Transport</keyword>
<dbReference type="RefSeq" id="WP_331791482.1">
    <property type="nucleotide sequence ID" value="NZ_BAAAUO010000012.1"/>
</dbReference>
<reference evidence="10 11" key="1">
    <citation type="submission" date="2024-01" db="EMBL/GenBank/DDBJ databases">
        <title>the genome sequence of strain Microbacterium schleiferi NBRC 15075.</title>
        <authorList>
            <person name="Ding Y."/>
            <person name="Zhang G."/>
        </authorList>
    </citation>
    <scope>NUCLEOTIDE SEQUENCE [LARGE SCALE GENOMIC DNA]</scope>
    <source>
        <strain evidence="10 11">NBRC 15075</strain>
    </source>
</reference>
<evidence type="ECO:0000256" key="6">
    <source>
        <dbReference type="ARBA" id="ARBA00023136"/>
    </source>
</evidence>
<keyword evidence="3" id="KW-1003">Cell membrane</keyword>
<proteinExistence type="predicted"/>
<keyword evidence="5 8" id="KW-1133">Transmembrane helix</keyword>
<feature type="transmembrane region" description="Helical" evidence="8">
    <location>
        <begin position="91"/>
        <end position="110"/>
    </location>
</feature>
<feature type="domain" description="Major facilitator superfamily (MFS) profile" evidence="9">
    <location>
        <begin position="25"/>
        <end position="510"/>
    </location>
</feature>
<name>A0ABU7V617_9MICO</name>
<evidence type="ECO:0000256" key="3">
    <source>
        <dbReference type="ARBA" id="ARBA00022475"/>
    </source>
</evidence>
<feature type="transmembrane region" description="Helical" evidence="8">
    <location>
        <begin position="20"/>
        <end position="38"/>
    </location>
</feature>
<evidence type="ECO:0000313" key="10">
    <source>
        <dbReference type="EMBL" id="MEF2255139.1"/>
    </source>
</evidence>
<protein>
    <submittedName>
        <fullName evidence="10">MFS transporter</fullName>
    </submittedName>
</protein>
<evidence type="ECO:0000256" key="1">
    <source>
        <dbReference type="ARBA" id="ARBA00004651"/>
    </source>
</evidence>
<feature type="transmembrane region" description="Helical" evidence="8">
    <location>
        <begin position="178"/>
        <end position="199"/>
    </location>
</feature>
<evidence type="ECO:0000256" key="5">
    <source>
        <dbReference type="ARBA" id="ARBA00022989"/>
    </source>
</evidence>
<dbReference type="Gene3D" id="1.20.1720.10">
    <property type="entry name" value="Multidrug resistance protein D"/>
    <property type="match status" value="1"/>
</dbReference>
<evidence type="ECO:0000256" key="4">
    <source>
        <dbReference type="ARBA" id="ARBA00022692"/>
    </source>
</evidence>
<feature type="transmembrane region" description="Helical" evidence="8">
    <location>
        <begin position="211"/>
        <end position="230"/>
    </location>
</feature>
<feature type="compositionally biased region" description="Basic and acidic residues" evidence="7">
    <location>
        <begin position="519"/>
        <end position="536"/>
    </location>
</feature>
<feature type="transmembrane region" description="Helical" evidence="8">
    <location>
        <begin position="58"/>
        <end position="79"/>
    </location>
</feature>
<keyword evidence="11" id="KW-1185">Reference proteome</keyword>
<evidence type="ECO:0000256" key="7">
    <source>
        <dbReference type="SAM" id="MobiDB-lite"/>
    </source>
</evidence>
<dbReference type="Pfam" id="PF07690">
    <property type="entry name" value="MFS_1"/>
    <property type="match status" value="1"/>
</dbReference>
<sequence>MTTLTEDIRIAESEGRPVTWRGWAALVVLMLPVLLISVDNTVLSFALPEIALALAPTAAQQLWIIDAYPLVLAGLLVTMGTLGDRFGRRRMLLIGATGFATVSALSAFAPSAEWLIAGRAAMGLFGAMIMPSTLALLRSIFTLRSQRRLAIAIWASMFSAGAALGPIVGGVLLEHFSWGSVFLMAVPVLVPLLVLAPLLVPESRNPDAGRVDAVSIVLSMAMMVPIVWAIKEFAVHGFSPTIVVATVAGAGFGILFVRRQLHARSPMLDMRLFTRGTFSGALLVNLLSVISLVGFMFFIAQHLQLIAGLSPVQAGFALVPSLASVILAGLLVVPIASRIPPRVVVPAALMFSMSGYLIVAMTAGGGDLGWLLLASVLLGIGIGAAETVSNELVLASAPPSKAGAASAVSETAYELGAVLGTAVLGSILTASYRSGIVIPAGVPIDLAAQARETLAGAYVVASELAAPIADALRAAAATAFDSGVAVTAAVGAGLMVLAAVIAATTLGSAPSSASQAARFKNEESNVARGEASRHPR</sequence>